<dbReference type="Pfam" id="PF00581">
    <property type="entry name" value="Rhodanese"/>
    <property type="match status" value="1"/>
</dbReference>
<dbReference type="Gene3D" id="3.40.250.10">
    <property type="entry name" value="Rhodanese-like domain"/>
    <property type="match status" value="1"/>
</dbReference>
<evidence type="ECO:0000259" key="1">
    <source>
        <dbReference type="PROSITE" id="PS50206"/>
    </source>
</evidence>
<comment type="caution">
    <text evidence="2">The sequence shown here is derived from an EMBL/GenBank/DDBJ whole genome shotgun (WGS) entry which is preliminary data.</text>
</comment>
<dbReference type="PANTHER" id="PTHR43031:SF1">
    <property type="entry name" value="PYRIDINE NUCLEOTIDE-DISULPHIDE OXIDOREDUCTASE"/>
    <property type="match status" value="1"/>
</dbReference>
<dbReference type="SMART" id="SM00450">
    <property type="entry name" value="RHOD"/>
    <property type="match status" value="1"/>
</dbReference>
<name>A0A7X5LKY8_9ALTE</name>
<dbReference type="InterPro" id="IPR001763">
    <property type="entry name" value="Rhodanese-like_dom"/>
</dbReference>
<evidence type="ECO:0000313" key="3">
    <source>
        <dbReference type="Proteomes" id="UP000470213"/>
    </source>
</evidence>
<dbReference type="Proteomes" id="UP000470213">
    <property type="component" value="Unassembled WGS sequence"/>
</dbReference>
<dbReference type="AlphaFoldDB" id="A0A7X5LKY8"/>
<feature type="domain" description="Rhodanese" evidence="1">
    <location>
        <begin position="29"/>
        <end position="106"/>
    </location>
</feature>
<reference evidence="2 3" key="1">
    <citation type="submission" date="2020-01" db="EMBL/GenBank/DDBJ databases">
        <authorList>
            <person name="Chen J."/>
            <person name="Zhu S."/>
            <person name="Yang J."/>
        </authorList>
    </citation>
    <scope>NUCLEOTIDE SEQUENCE [LARGE SCALE GENOMIC DNA]</scope>
    <source>
        <strain evidence="2 3">345S023</strain>
    </source>
</reference>
<sequence length="116" mass="12704">MLIDIKTRIENITLPLRCVSAQEAAQEMASNKGILLDVREPSEVSEKPVEASINIPRGVLEMKMLEKTKDSSTPIYVHCASGVRAKLSGEQLMLMGYDNVSVITCPVDDIVNATKD</sequence>
<accession>A0A7X5LKY8</accession>
<dbReference type="CDD" id="cd00158">
    <property type="entry name" value="RHOD"/>
    <property type="match status" value="1"/>
</dbReference>
<keyword evidence="3" id="KW-1185">Reference proteome</keyword>
<dbReference type="PANTHER" id="PTHR43031">
    <property type="entry name" value="FAD-DEPENDENT OXIDOREDUCTASE"/>
    <property type="match status" value="1"/>
</dbReference>
<dbReference type="PROSITE" id="PS50206">
    <property type="entry name" value="RHODANESE_3"/>
    <property type="match status" value="1"/>
</dbReference>
<organism evidence="2 3">
    <name type="scientific">Alteromonas profundi</name>
    <dbReference type="NCBI Taxonomy" id="2696062"/>
    <lineage>
        <taxon>Bacteria</taxon>
        <taxon>Pseudomonadati</taxon>
        <taxon>Pseudomonadota</taxon>
        <taxon>Gammaproteobacteria</taxon>
        <taxon>Alteromonadales</taxon>
        <taxon>Alteromonadaceae</taxon>
        <taxon>Alteromonas/Salinimonas group</taxon>
        <taxon>Alteromonas</taxon>
    </lineage>
</organism>
<dbReference type="InterPro" id="IPR036873">
    <property type="entry name" value="Rhodanese-like_dom_sf"/>
</dbReference>
<proteinExistence type="predicted"/>
<gene>
    <name evidence="2" type="ORF">GTH32_05440</name>
</gene>
<dbReference type="EMBL" id="JAAAWN010000005">
    <property type="protein sequence ID" value="NDV90640.1"/>
    <property type="molecule type" value="Genomic_DNA"/>
</dbReference>
<dbReference type="RefSeq" id="WP_163084225.1">
    <property type="nucleotide sequence ID" value="NZ_JAAAWN010000005.1"/>
</dbReference>
<evidence type="ECO:0000313" key="2">
    <source>
        <dbReference type="EMBL" id="NDV90640.1"/>
    </source>
</evidence>
<protein>
    <submittedName>
        <fullName evidence="2">Rhodanese-like domain-containing protein</fullName>
    </submittedName>
</protein>
<dbReference type="SUPFAM" id="SSF52821">
    <property type="entry name" value="Rhodanese/Cell cycle control phosphatase"/>
    <property type="match status" value="1"/>
</dbReference>
<dbReference type="InterPro" id="IPR050229">
    <property type="entry name" value="GlpE_sulfurtransferase"/>
</dbReference>